<dbReference type="InterPro" id="IPR025713">
    <property type="entry name" value="MotB-like_N_dom"/>
</dbReference>
<evidence type="ECO:0000256" key="3">
    <source>
        <dbReference type="ARBA" id="ARBA00022475"/>
    </source>
</evidence>
<evidence type="ECO:0000256" key="7">
    <source>
        <dbReference type="PROSITE-ProRule" id="PRU00473"/>
    </source>
</evidence>
<keyword evidence="11" id="KW-0282">Flagellum</keyword>
<evidence type="ECO:0000256" key="2">
    <source>
        <dbReference type="ARBA" id="ARBA00008914"/>
    </source>
</evidence>
<name>A0A2D3WHF2_9BACT</name>
<proteinExistence type="inferred from homology"/>
<comment type="caution">
    <text evidence="11">The sequence shown here is derived from an EMBL/GenBank/DDBJ whole genome shotgun (WGS) entry which is preliminary data.</text>
</comment>
<comment type="similarity">
    <text evidence="2">Belongs to the MotB family.</text>
</comment>
<keyword evidence="4 9" id="KW-0812">Transmembrane</keyword>
<gene>
    <name evidence="11" type="ORF">CFH83_07410</name>
</gene>
<dbReference type="AlphaFoldDB" id="A0A2D3WHF2"/>
<dbReference type="NCBIfam" id="NF006285">
    <property type="entry name" value="PRK08457.1"/>
    <property type="match status" value="1"/>
</dbReference>
<keyword evidence="5 9" id="KW-1133">Transmembrane helix</keyword>
<dbReference type="EMBL" id="DLUI01000104">
    <property type="protein sequence ID" value="DAB38167.1"/>
    <property type="molecule type" value="Genomic_DNA"/>
</dbReference>
<dbReference type="Pfam" id="PF13677">
    <property type="entry name" value="MotB_plug"/>
    <property type="match status" value="1"/>
</dbReference>
<evidence type="ECO:0000256" key="8">
    <source>
        <dbReference type="SAM" id="MobiDB-lite"/>
    </source>
</evidence>
<comment type="subcellular location">
    <subcellularLocation>
        <location evidence="1">Cell membrane</location>
        <topology evidence="1">Single-pass membrane protein</topology>
    </subcellularLocation>
</comment>
<dbReference type="InterPro" id="IPR036737">
    <property type="entry name" value="OmpA-like_sf"/>
</dbReference>
<sequence length="283" mass="30783">MAKKHKCKKCPECEAGEKWAVPTADFFSLLLALFIALFAIASVNTEKIRAVKEEFVKIYDYAPVPEAVTPVVDMVSETKPTPDATANPAGQAPVADGGSLLVGSPPVPASQAMSEAIQKIQQDLKSASMGAGPLDQSMDGVLLKLPTSIPFKGANATIDNEEIHLFLRRVTDIINTLPPTVDISVRGYTDNQPLPRGTQYRDNIELSSQRAETVMRELIRNGVAPERLSTAGFGSAKPVAENTSEENRAKNRRVEFYMFVSNDTPLDQAKQNNILDALSKLQK</sequence>
<keyword evidence="6 7" id="KW-0472">Membrane</keyword>
<dbReference type="PANTHER" id="PTHR30329">
    <property type="entry name" value="STATOR ELEMENT OF FLAGELLAR MOTOR COMPLEX"/>
    <property type="match status" value="1"/>
</dbReference>
<keyword evidence="11" id="KW-0969">Cilium</keyword>
<protein>
    <submittedName>
        <fullName evidence="11">Flagellar motor protein MotB</fullName>
    </submittedName>
</protein>
<dbReference type="GO" id="GO:0005886">
    <property type="term" value="C:plasma membrane"/>
    <property type="evidence" value="ECO:0007669"/>
    <property type="project" value="UniProtKB-SubCell"/>
</dbReference>
<dbReference type="CDD" id="cd07185">
    <property type="entry name" value="OmpA_C-like"/>
    <property type="match status" value="1"/>
</dbReference>
<evidence type="ECO:0000313" key="12">
    <source>
        <dbReference type="Proteomes" id="UP000228859"/>
    </source>
</evidence>
<dbReference type="Pfam" id="PF00691">
    <property type="entry name" value="OmpA"/>
    <property type="match status" value="1"/>
</dbReference>
<evidence type="ECO:0000259" key="10">
    <source>
        <dbReference type="PROSITE" id="PS51123"/>
    </source>
</evidence>
<dbReference type="InterPro" id="IPR050330">
    <property type="entry name" value="Bact_OuterMem_StrucFunc"/>
</dbReference>
<reference evidence="11 12" key="1">
    <citation type="journal article" date="2017" name="Front. Microbiol.">
        <title>Comparative Genomic Analysis of the Class Epsilonproteobacteria and Proposed Reclassification to Epsilonbacteraeota (phyl. nov.).</title>
        <authorList>
            <person name="Waite D.W."/>
            <person name="Vanwonterghem I."/>
            <person name="Rinke C."/>
            <person name="Parks D.H."/>
            <person name="Zhang Y."/>
            <person name="Takai K."/>
            <person name="Sievert S.M."/>
            <person name="Simon J."/>
            <person name="Campbell B.J."/>
            <person name="Hanson T.E."/>
            <person name="Woyke T."/>
            <person name="Klotz M.G."/>
            <person name="Hugenholtz P."/>
        </authorList>
    </citation>
    <scope>NUCLEOTIDE SEQUENCE [LARGE SCALE GENOMIC DNA]</scope>
    <source>
        <strain evidence="11">UBA12443</strain>
    </source>
</reference>
<evidence type="ECO:0000256" key="6">
    <source>
        <dbReference type="ARBA" id="ARBA00023136"/>
    </source>
</evidence>
<feature type="transmembrane region" description="Helical" evidence="9">
    <location>
        <begin position="26"/>
        <end position="43"/>
    </location>
</feature>
<feature type="domain" description="OmpA-like" evidence="10">
    <location>
        <begin position="138"/>
        <end position="262"/>
    </location>
</feature>
<evidence type="ECO:0000313" key="11">
    <source>
        <dbReference type="EMBL" id="DAB38167.1"/>
    </source>
</evidence>
<keyword evidence="11" id="KW-0966">Cell projection</keyword>
<evidence type="ECO:0000256" key="5">
    <source>
        <dbReference type="ARBA" id="ARBA00022989"/>
    </source>
</evidence>
<dbReference type="Gene3D" id="3.30.1330.60">
    <property type="entry name" value="OmpA-like domain"/>
    <property type="match status" value="1"/>
</dbReference>
<dbReference type="PANTHER" id="PTHR30329:SF21">
    <property type="entry name" value="LIPOPROTEIN YIAD-RELATED"/>
    <property type="match status" value="1"/>
</dbReference>
<organism evidence="11 12">
    <name type="scientific">Sulfuricurvum kujiense</name>
    <dbReference type="NCBI Taxonomy" id="148813"/>
    <lineage>
        <taxon>Bacteria</taxon>
        <taxon>Pseudomonadati</taxon>
        <taxon>Campylobacterota</taxon>
        <taxon>Epsilonproteobacteria</taxon>
        <taxon>Campylobacterales</taxon>
        <taxon>Sulfurimonadaceae</taxon>
        <taxon>Sulfuricurvum</taxon>
    </lineage>
</organism>
<dbReference type="InterPro" id="IPR006665">
    <property type="entry name" value="OmpA-like"/>
</dbReference>
<evidence type="ECO:0000256" key="9">
    <source>
        <dbReference type="SAM" id="Phobius"/>
    </source>
</evidence>
<dbReference type="Proteomes" id="UP000228859">
    <property type="component" value="Unassembled WGS sequence"/>
</dbReference>
<dbReference type="PROSITE" id="PS51123">
    <property type="entry name" value="OMPA_2"/>
    <property type="match status" value="1"/>
</dbReference>
<evidence type="ECO:0000256" key="4">
    <source>
        <dbReference type="ARBA" id="ARBA00022692"/>
    </source>
</evidence>
<accession>A0A2D3WHF2</accession>
<evidence type="ECO:0000256" key="1">
    <source>
        <dbReference type="ARBA" id="ARBA00004162"/>
    </source>
</evidence>
<keyword evidence="3" id="KW-1003">Cell membrane</keyword>
<feature type="region of interest" description="Disordered" evidence="8">
    <location>
        <begin position="78"/>
        <end position="100"/>
    </location>
</feature>
<dbReference type="SUPFAM" id="SSF103088">
    <property type="entry name" value="OmpA-like"/>
    <property type="match status" value="1"/>
</dbReference>
<dbReference type="RefSeq" id="WP_294895138.1">
    <property type="nucleotide sequence ID" value="NZ_DLUI01000104.1"/>
</dbReference>